<evidence type="ECO:0000256" key="5">
    <source>
        <dbReference type="ARBA" id="ARBA00023004"/>
    </source>
</evidence>
<keyword evidence="10" id="KW-1185">Reference proteome</keyword>
<sequence length="398" mass="42773">MSELPEIPMPRGCPYRPPPGYDRLREHGPLARAVLRDGTPVWVVTGYAQARALLADPRMSSDALHPGHPHLAREKGAPPTDPERKKPALSFVEMDDPLHAEHRRMVIPHFSLRRVRELRPHLRSLADGLITAMIDAGPPADMVSALAAPLPALTLCAVLGVPPEDRALFTEHLRWPTLLDPATGPPFRVVYDLLARLLRDKAARPGDDVLSALARRVADGELSERQAREMAAMLVVAGHETTANSLALSVLMLLTRPGGLKALTAATMPQAVDELLRHASVADPLPRVATADIPLGDELIREGDGVVVLLAAANHDAAAFPAPGDLDLGRHAARHLTFGHGPHQCLGNNLARAELETALSALLTRLPTLRLAEPAESLPVKPALSLQGVTRLPVTWGP</sequence>
<evidence type="ECO:0000313" key="9">
    <source>
        <dbReference type="EMBL" id="MBB5084699.1"/>
    </source>
</evidence>
<comment type="similarity">
    <text evidence="1 7">Belongs to the cytochrome P450 family.</text>
</comment>
<feature type="region of interest" description="Disordered" evidence="8">
    <location>
        <begin position="60"/>
        <end position="86"/>
    </location>
</feature>
<dbReference type="GO" id="GO:0016705">
    <property type="term" value="F:oxidoreductase activity, acting on paired donors, with incorporation or reduction of molecular oxygen"/>
    <property type="evidence" value="ECO:0007669"/>
    <property type="project" value="InterPro"/>
</dbReference>
<evidence type="ECO:0000256" key="4">
    <source>
        <dbReference type="ARBA" id="ARBA00023002"/>
    </source>
</evidence>
<feature type="compositionally biased region" description="Basic and acidic residues" evidence="8">
    <location>
        <begin position="71"/>
        <end position="86"/>
    </location>
</feature>
<evidence type="ECO:0000256" key="6">
    <source>
        <dbReference type="ARBA" id="ARBA00023033"/>
    </source>
</evidence>
<dbReference type="EMBL" id="JACHIN010000025">
    <property type="protein sequence ID" value="MBB5084699.1"/>
    <property type="molecule type" value="Genomic_DNA"/>
</dbReference>
<gene>
    <name evidence="9" type="ORF">HNR40_010210</name>
</gene>
<keyword evidence="4 7" id="KW-0560">Oxidoreductase</keyword>
<proteinExistence type="inferred from homology"/>
<evidence type="ECO:0000313" key="10">
    <source>
        <dbReference type="Proteomes" id="UP000568380"/>
    </source>
</evidence>
<dbReference type="InterPro" id="IPR036396">
    <property type="entry name" value="Cyt_P450_sf"/>
</dbReference>
<dbReference type="PANTHER" id="PTHR46696:SF1">
    <property type="entry name" value="CYTOCHROME P450 YJIB-RELATED"/>
    <property type="match status" value="1"/>
</dbReference>
<dbReference type="EC" id="1.14.15.11" evidence="9"/>
<comment type="caution">
    <text evidence="9">The sequence shown here is derived from an EMBL/GenBank/DDBJ whole genome shotgun (WGS) entry which is preliminary data.</text>
</comment>
<protein>
    <submittedName>
        <fullName evidence="9">Pentalenic acid synthase</fullName>
        <ecNumber evidence="9">1.14.15.11</ecNumber>
    </submittedName>
</protein>
<dbReference type="GO" id="GO:0020037">
    <property type="term" value="F:heme binding"/>
    <property type="evidence" value="ECO:0007669"/>
    <property type="project" value="InterPro"/>
</dbReference>
<dbReference type="PANTHER" id="PTHR46696">
    <property type="entry name" value="P450, PUTATIVE (EUROFUNG)-RELATED"/>
    <property type="match status" value="1"/>
</dbReference>
<dbReference type="GO" id="GO:0004497">
    <property type="term" value="F:monooxygenase activity"/>
    <property type="evidence" value="ECO:0007669"/>
    <property type="project" value="UniProtKB-KW"/>
</dbReference>
<keyword evidence="6 7" id="KW-0503">Monooxygenase</keyword>
<dbReference type="InterPro" id="IPR002397">
    <property type="entry name" value="Cyt_P450_B"/>
</dbReference>
<evidence type="ECO:0000256" key="2">
    <source>
        <dbReference type="ARBA" id="ARBA00022617"/>
    </source>
</evidence>
<dbReference type="GO" id="GO:0005506">
    <property type="term" value="F:iron ion binding"/>
    <property type="evidence" value="ECO:0007669"/>
    <property type="project" value="InterPro"/>
</dbReference>
<dbReference type="RefSeq" id="WP_221341822.1">
    <property type="nucleotide sequence ID" value="NZ_JACHIN010000025.1"/>
</dbReference>
<dbReference type="AlphaFoldDB" id="A0A7W8EM74"/>
<evidence type="ECO:0000256" key="7">
    <source>
        <dbReference type="RuleBase" id="RU000461"/>
    </source>
</evidence>
<dbReference type="PRINTS" id="PR00359">
    <property type="entry name" value="BP450"/>
</dbReference>
<reference evidence="9 10" key="1">
    <citation type="submission" date="2020-08" db="EMBL/GenBank/DDBJ databases">
        <title>Genomic Encyclopedia of Type Strains, Phase IV (KMG-IV): sequencing the most valuable type-strain genomes for metagenomic binning, comparative biology and taxonomic classification.</title>
        <authorList>
            <person name="Goeker M."/>
        </authorList>
    </citation>
    <scope>NUCLEOTIDE SEQUENCE [LARGE SCALE GENOMIC DNA]</scope>
    <source>
        <strain evidence="9 10">DSM 45385</strain>
    </source>
</reference>
<dbReference type="Pfam" id="PF00067">
    <property type="entry name" value="p450"/>
    <property type="match status" value="1"/>
</dbReference>
<dbReference type="PRINTS" id="PR00385">
    <property type="entry name" value="P450"/>
</dbReference>
<evidence type="ECO:0000256" key="1">
    <source>
        <dbReference type="ARBA" id="ARBA00010617"/>
    </source>
</evidence>
<organism evidence="9 10">
    <name type="scientific">Nonomuraea endophytica</name>
    <dbReference type="NCBI Taxonomy" id="714136"/>
    <lineage>
        <taxon>Bacteria</taxon>
        <taxon>Bacillati</taxon>
        <taxon>Actinomycetota</taxon>
        <taxon>Actinomycetes</taxon>
        <taxon>Streptosporangiales</taxon>
        <taxon>Streptosporangiaceae</taxon>
        <taxon>Nonomuraea</taxon>
    </lineage>
</organism>
<evidence type="ECO:0000256" key="3">
    <source>
        <dbReference type="ARBA" id="ARBA00022723"/>
    </source>
</evidence>
<evidence type="ECO:0000256" key="8">
    <source>
        <dbReference type="SAM" id="MobiDB-lite"/>
    </source>
</evidence>
<keyword evidence="5 7" id="KW-0408">Iron</keyword>
<dbReference type="InterPro" id="IPR017972">
    <property type="entry name" value="Cyt_P450_CS"/>
</dbReference>
<dbReference type="CDD" id="cd11030">
    <property type="entry name" value="CYP105-like"/>
    <property type="match status" value="1"/>
</dbReference>
<dbReference type="PROSITE" id="PS00086">
    <property type="entry name" value="CYTOCHROME_P450"/>
    <property type="match status" value="1"/>
</dbReference>
<dbReference type="Proteomes" id="UP000568380">
    <property type="component" value="Unassembled WGS sequence"/>
</dbReference>
<keyword evidence="3 7" id="KW-0479">Metal-binding</keyword>
<dbReference type="InterPro" id="IPR001128">
    <property type="entry name" value="Cyt_P450"/>
</dbReference>
<accession>A0A7W8EM74</accession>
<dbReference type="FunFam" id="1.10.630.10:FF:000018">
    <property type="entry name" value="Cytochrome P450 monooxygenase"/>
    <property type="match status" value="1"/>
</dbReference>
<name>A0A7W8EM74_9ACTN</name>
<keyword evidence="2 7" id="KW-0349">Heme</keyword>
<dbReference type="Gene3D" id="1.10.630.10">
    <property type="entry name" value="Cytochrome P450"/>
    <property type="match status" value="1"/>
</dbReference>
<dbReference type="SUPFAM" id="SSF48264">
    <property type="entry name" value="Cytochrome P450"/>
    <property type="match status" value="1"/>
</dbReference>